<comment type="caution">
    <text evidence="20">The sequence shown here is derived from an EMBL/GenBank/DDBJ whole genome shotgun (WGS) entry which is preliminary data.</text>
</comment>
<keyword evidence="21" id="KW-1185">Reference proteome</keyword>
<comment type="subcellular location">
    <subcellularLocation>
        <location evidence="2 19">Cell membrane</location>
        <topology evidence="2 19">Multi-pass membrane protein</topology>
    </subcellularLocation>
</comment>
<feature type="transmembrane region" description="Helical" evidence="19">
    <location>
        <begin position="35"/>
        <end position="53"/>
    </location>
</feature>
<feature type="transmembrane region" description="Helical" evidence="19">
    <location>
        <begin position="105"/>
        <end position="127"/>
    </location>
</feature>
<dbReference type="HAMAP" id="MF_00719">
    <property type="entry name" value="CobS"/>
    <property type="match status" value="1"/>
</dbReference>
<dbReference type="Pfam" id="PF02654">
    <property type="entry name" value="CobS"/>
    <property type="match status" value="1"/>
</dbReference>
<protein>
    <recommendedName>
        <fullName evidence="6 19">Adenosylcobinamide-GDP ribazoletransferase</fullName>
        <ecNumber evidence="5 19">2.7.8.26</ecNumber>
    </recommendedName>
    <alternativeName>
        <fullName evidence="16 19">Cobalamin synthase</fullName>
    </alternativeName>
    <alternativeName>
        <fullName evidence="15 19">Cobalamin-5'-phosphate synthase</fullName>
    </alternativeName>
</protein>
<dbReference type="InterPro" id="IPR003805">
    <property type="entry name" value="CobS"/>
</dbReference>
<accession>A0ABS2QSI6</accession>
<feature type="transmembrane region" description="Helical" evidence="19">
    <location>
        <begin position="65"/>
        <end position="84"/>
    </location>
</feature>
<dbReference type="PANTHER" id="PTHR34148">
    <property type="entry name" value="ADENOSYLCOBINAMIDE-GDP RIBAZOLETRANSFERASE"/>
    <property type="match status" value="1"/>
</dbReference>
<comment type="function">
    <text evidence="14 19">Joins adenosylcobinamide-GDP and alpha-ribazole to generate adenosylcobalamin (Ado-cobalamin). Also synthesizes adenosylcobalamin 5'-phosphate from adenosylcobinamide-GDP and alpha-ribazole 5'-phosphate.</text>
</comment>
<evidence type="ECO:0000256" key="8">
    <source>
        <dbReference type="ARBA" id="ARBA00022573"/>
    </source>
</evidence>
<evidence type="ECO:0000256" key="18">
    <source>
        <dbReference type="ARBA" id="ARBA00049504"/>
    </source>
</evidence>
<evidence type="ECO:0000256" key="11">
    <source>
        <dbReference type="ARBA" id="ARBA00022842"/>
    </source>
</evidence>
<gene>
    <name evidence="19" type="primary">cobS</name>
    <name evidence="20" type="ORF">JOC83_000818</name>
</gene>
<evidence type="ECO:0000256" key="16">
    <source>
        <dbReference type="ARBA" id="ARBA00032853"/>
    </source>
</evidence>
<evidence type="ECO:0000256" key="1">
    <source>
        <dbReference type="ARBA" id="ARBA00001946"/>
    </source>
</evidence>
<reference evidence="20 21" key="1">
    <citation type="submission" date="2021-01" db="EMBL/GenBank/DDBJ databases">
        <title>Genomic Encyclopedia of Type Strains, Phase IV (KMG-IV): sequencing the most valuable type-strain genomes for metagenomic binning, comparative biology and taxonomic classification.</title>
        <authorList>
            <person name="Goeker M."/>
        </authorList>
    </citation>
    <scope>NUCLEOTIDE SEQUENCE [LARGE SCALE GENOMIC DNA]</scope>
    <source>
        <strain evidence="20 21">DSM 104297</strain>
    </source>
</reference>
<proteinExistence type="inferred from homology"/>
<dbReference type="GO" id="GO:0051073">
    <property type="term" value="F:adenosylcobinamide-GDP ribazoletransferase activity"/>
    <property type="evidence" value="ECO:0007669"/>
    <property type="project" value="UniProtKB-EC"/>
</dbReference>
<keyword evidence="11 19" id="KW-0460">Magnesium</keyword>
<evidence type="ECO:0000256" key="9">
    <source>
        <dbReference type="ARBA" id="ARBA00022679"/>
    </source>
</evidence>
<evidence type="ECO:0000256" key="14">
    <source>
        <dbReference type="ARBA" id="ARBA00025228"/>
    </source>
</evidence>
<evidence type="ECO:0000256" key="12">
    <source>
        <dbReference type="ARBA" id="ARBA00022989"/>
    </source>
</evidence>
<keyword evidence="9 19" id="KW-0808">Transferase</keyword>
<dbReference type="Proteomes" id="UP000809829">
    <property type="component" value="Unassembled WGS sequence"/>
</dbReference>
<feature type="transmembrane region" description="Helical" evidence="19">
    <location>
        <begin position="207"/>
        <end position="225"/>
    </location>
</feature>
<evidence type="ECO:0000256" key="5">
    <source>
        <dbReference type="ARBA" id="ARBA00013200"/>
    </source>
</evidence>
<dbReference type="RefSeq" id="WP_205184145.1">
    <property type="nucleotide sequence ID" value="NZ_JAFBFC010000001.1"/>
</dbReference>
<evidence type="ECO:0000256" key="4">
    <source>
        <dbReference type="ARBA" id="ARBA00010561"/>
    </source>
</evidence>
<evidence type="ECO:0000256" key="2">
    <source>
        <dbReference type="ARBA" id="ARBA00004651"/>
    </source>
</evidence>
<keyword evidence="12 19" id="KW-1133">Transmembrane helix</keyword>
<keyword evidence="8 19" id="KW-0169">Cobalamin biosynthesis</keyword>
<comment type="cofactor">
    <cofactor evidence="1 19">
        <name>Mg(2+)</name>
        <dbReference type="ChEBI" id="CHEBI:18420"/>
    </cofactor>
</comment>
<comment type="catalytic activity">
    <reaction evidence="18 19">
        <text>alpha-ribazole 5'-phosphate + adenosylcob(III)inamide-GDP = adenosylcob(III)alamin 5'-phosphate + GMP + H(+)</text>
        <dbReference type="Rhea" id="RHEA:23560"/>
        <dbReference type="ChEBI" id="CHEBI:15378"/>
        <dbReference type="ChEBI" id="CHEBI:57918"/>
        <dbReference type="ChEBI" id="CHEBI:58115"/>
        <dbReference type="ChEBI" id="CHEBI:60487"/>
        <dbReference type="ChEBI" id="CHEBI:60493"/>
        <dbReference type="EC" id="2.7.8.26"/>
    </reaction>
</comment>
<dbReference type="EMBL" id="JAFBFC010000001">
    <property type="protein sequence ID" value="MBM7701992.1"/>
    <property type="molecule type" value="Genomic_DNA"/>
</dbReference>
<evidence type="ECO:0000313" key="21">
    <source>
        <dbReference type="Proteomes" id="UP000809829"/>
    </source>
</evidence>
<evidence type="ECO:0000313" key="20">
    <source>
        <dbReference type="EMBL" id="MBM7701992.1"/>
    </source>
</evidence>
<feature type="transmembrane region" description="Helical" evidence="19">
    <location>
        <begin position="182"/>
        <end position="201"/>
    </location>
</feature>
<evidence type="ECO:0000256" key="13">
    <source>
        <dbReference type="ARBA" id="ARBA00023136"/>
    </source>
</evidence>
<evidence type="ECO:0000256" key="19">
    <source>
        <dbReference type="HAMAP-Rule" id="MF_00719"/>
    </source>
</evidence>
<organism evidence="20 21">
    <name type="scientific">Priestia iocasae</name>
    <dbReference type="NCBI Taxonomy" id="2291674"/>
    <lineage>
        <taxon>Bacteria</taxon>
        <taxon>Bacillati</taxon>
        <taxon>Bacillota</taxon>
        <taxon>Bacilli</taxon>
        <taxon>Bacillales</taxon>
        <taxon>Bacillaceae</taxon>
        <taxon>Priestia</taxon>
    </lineage>
</organism>
<feature type="transmembrane region" description="Helical" evidence="19">
    <location>
        <begin position="237"/>
        <end position="255"/>
    </location>
</feature>
<dbReference type="EC" id="2.7.8.26" evidence="5 19"/>
<comment type="catalytic activity">
    <reaction evidence="17 19">
        <text>alpha-ribazole + adenosylcob(III)inamide-GDP = adenosylcob(III)alamin + GMP + H(+)</text>
        <dbReference type="Rhea" id="RHEA:16049"/>
        <dbReference type="ChEBI" id="CHEBI:10329"/>
        <dbReference type="ChEBI" id="CHEBI:15378"/>
        <dbReference type="ChEBI" id="CHEBI:18408"/>
        <dbReference type="ChEBI" id="CHEBI:58115"/>
        <dbReference type="ChEBI" id="CHEBI:60487"/>
        <dbReference type="EC" id="2.7.8.26"/>
    </reaction>
</comment>
<evidence type="ECO:0000256" key="3">
    <source>
        <dbReference type="ARBA" id="ARBA00004663"/>
    </source>
</evidence>
<name>A0ABS2QSI6_9BACI</name>
<evidence type="ECO:0000256" key="15">
    <source>
        <dbReference type="ARBA" id="ARBA00032605"/>
    </source>
</evidence>
<evidence type="ECO:0000256" key="17">
    <source>
        <dbReference type="ARBA" id="ARBA00048623"/>
    </source>
</evidence>
<comment type="similarity">
    <text evidence="4 19">Belongs to the CobS family.</text>
</comment>
<keyword evidence="13 19" id="KW-0472">Membrane</keyword>
<sequence>MKEVFMITRMAIQFFTVLPVAKTIEWTERRTAKTIFYLPLLGIVIACMFFYTMNVFANLQMSTSVVSLLLILVPIVFTGGLHVDGYMDVSDAYFSRQSKEAKLHILSDPHVGSFAILSLLFLLGLRWMSIHELLTYSEITMWNVILIFSLPRLVGGWLLIIEKPAKETGLAAYFQRGVTKHIIRLYVCMSILLLAALFFMIDNKLVFLAYGLFTVGFIRFIRVNFGGITGDVIGTSIEGGETFLWITLWLLHVFVMG</sequence>
<keyword evidence="7 19" id="KW-1003">Cell membrane</keyword>
<feature type="transmembrane region" description="Helical" evidence="19">
    <location>
        <begin position="139"/>
        <end position="161"/>
    </location>
</feature>
<comment type="pathway">
    <text evidence="3 19">Cofactor biosynthesis; adenosylcobalamin biosynthesis; adenosylcobalamin from cob(II)yrinate a,c-diamide: step 7/7.</text>
</comment>
<evidence type="ECO:0000256" key="7">
    <source>
        <dbReference type="ARBA" id="ARBA00022475"/>
    </source>
</evidence>
<evidence type="ECO:0000256" key="10">
    <source>
        <dbReference type="ARBA" id="ARBA00022692"/>
    </source>
</evidence>
<dbReference type="PANTHER" id="PTHR34148:SF1">
    <property type="entry name" value="ADENOSYLCOBINAMIDE-GDP RIBAZOLETRANSFERASE"/>
    <property type="match status" value="1"/>
</dbReference>
<keyword evidence="10 19" id="KW-0812">Transmembrane</keyword>
<evidence type="ECO:0000256" key="6">
    <source>
        <dbReference type="ARBA" id="ARBA00015850"/>
    </source>
</evidence>